<comment type="subcellular location">
    <subcellularLocation>
        <location evidence="2">Secreted</location>
    </subcellularLocation>
</comment>
<name>A0ABZ0PBT0_9PROT</name>
<evidence type="ECO:0000313" key="7">
    <source>
        <dbReference type="EMBL" id="WPB82942.1"/>
    </source>
</evidence>
<dbReference type="InterPro" id="IPR025202">
    <property type="entry name" value="PLD-like_dom"/>
</dbReference>
<dbReference type="CDD" id="cd09113">
    <property type="entry name" value="PLDc_ymdC_like_2"/>
    <property type="match status" value="1"/>
</dbReference>
<dbReference type="SUPFAM" id="SSF56024">
    <property type="entry name" value="Phospholipase D/nuclease"/>
    <property type="match status" value="2"/>
</dbReference>
<evidence type="ECO:0000256" key="4">
    <source>
        <dbReference type="ARBA" id="ARBA00022525"/>
    </source>
</evidence>
<evidence type="ECO:0000259" key="6">
    <source>
        <dbReference type="PROSITE" id="PS50035"/>
    </source>
</evidence>
<sequence length="491" mass="52308">MTRPPFAPVRRAPTGLEQDVAAALGMAPPATSGVALLPEAAAAFALRVASARAAGRSLDLQYYMWRGDVTGQLLACEVLAAADRGVKVRLLLDDVYALGRERTLAALDAHPLIEVRLFNGTRWRRFGRLGFLLELAFGGRHLNRRMHNKSWIADDRLAVVGGRNLGDAYFGLAGRGSIRFRDLDLALAGPAAHQATRVFQRYWTSPLARPARLVAATAERAGGLPALRAVLAGADDRPAADALLAGAEAPLRAQLDRALTLLPPDAIQVVADPPEKAKRGLRARKAARAAGGIAAEIADALRAARQEALLISPYFVPGRAGMALLGELRARGVRVSVITNSLAATDVVAVHGGYAKYRRALLAMGATLFELKPEWRDTPPSLLGSRGAALHTKAFAVDGRLGFVGSFNLDPRSAALNTEMGCFVRDAGIAAGIAAEHARLADPAMSWQVMLEGGELVWRDGPALAPREPGAGIWRRLLAGLVRRLPVEEQL</sequence>
<keyword evidence="8" id="KW-1185">Reference proteome</keyword>
<proteinExistence type="predicted"/>
<evidence type="ECO:0000256" key="5">
    <source>
        <dbReference type="ARBA" id="ARBA00029594"/>
    </source>
</evidence>
<feature type="domain" description="PLD phosphodiesterase" evidence="6">
    <location>
        <begin position="142"/>
        <end position="169"/>
    </location>
</feature>
<protein>
    <recommendedName>
        <fullName evidence="3">Phospholipase D</fullName>
    </recommendedName>
    <alternativeName>
        <fullName evidence="5">Choline phosphatase</fullName>
    </alternativeName>
</protein>
<dbReference type="CDD" id="cd09111">
    <property type="entry name" value="PLDc_ymdC_like_1"/>
    <property type="match status" value="1"/>
</dbReference>
<dbReference type="Gene3D" id="3.30.870.10">
    <property type="entry name" value="Endonuclease Chain A"/>
    <property type="match status" value="2"/>
</dbReference>
<keyword evidence="4" id="KW-0964">Secreted</keyword>
<evidence type="ECO:0000256" key="3">
    <source>
        <dbReference type="ARBA" id="ARBA00018392"/>
    </source>
</evidence>
<accession>A0ABZ0PBT0</accession>
<dbReference type="RefSeq" id="WP_318646923.1">
    <property type="nucleotide sequence ID" value="NZ_CP137852.1"/>
</dbReference>
<evidence type="ECO:0000313" key="8">
    <source>
        <dbReference type="Proteomes" id="UP001305521"/>
    </source>
</evidence>
<evidence type="ECO:0000256" key="1">
    <source>
        <dbReference type="ARBA" id="ARBA00003145"/>
    </source>
</evidence>
<dbReference type="PANTHER" id="PTHR21248">
    <property type="entry name" value="CARDIOLIPIN SYNTHASE"/>
    <property type="match status" value="1"/>
</dbReference>
<dbReference type="PANTHER" id="PTHR21248:SF12">
    <property type="entry name" value="CARDIOLIPIN SYNTHASE C"/>
    <property type="match status" value="1"/>
</dbReference>
<feature type="domain" description="PLD phosphodiesterase" evidence="6">
    <location>
        <begin position="386"/>
        <end position="413"/>
    </location>
</feature>
<gene>
    <name evidence="7" type="ORF">R9Z33_12580</name>
</gene>
<reference evidence="7 8" key="1">
    <citation type="submission" date="2023-11" db="EMBL/GenBank/DDBJ databases">
        <title>Arctic aerobic anoxygenic photoheterotroph Sediminicoccus rosea KRV36 adapts its photosynthesis to long days of polar summer.</title>
        <authorList>
            <person name="Tomasch J."/>
            <person name="Kopejtka K."/>
            <person name="Bily T."/>
            <person name="Gardiner A.T."/>
            <person name="Gardian Z."/>
            <person name="Shivaramu S."/>
            <person name="Koblizek M."/>
            <person name="Engelhardt F."/>
            <person name="Kaftan D."/>
        </authorList>
    </citation>
    <scope>NUCLEOTIDE SEQUENCE [LARGE SCALE GENOMIC DNA]</scope>
    <source>
        <strain evidence="7 8">R-30</strain>
    </source>
</reference>
<dbReference type="EMBL" id="CP137852">
    <property type="protein sequence ID" value="WPB82942.1"/>
    <property type="molecule type" value="Genomic_DNA"/>
</dbReference>
<dbReference type="PROSITE" id="PS50035">
    <property type="entry name" value="PLD"/>
    <property type="match status" value="2"/>
</dbReference>
<comment type="function">
    <text evidence="1">Could be a virulence factor.</text>
</comment>
<dbReference type="InterPro" id="IPR001736">
    <property type="entry name" value="PLipase_D/transphosphatidylase"/>
</dbReference>
<dbReference type="Pfam" id="PF13091">
    <property type="entry name" value="PLDc_2"/>
    <property type="match status" value="2"/>
</dbReference>
<evidence type="ECO:0000256" key="2">
    <source>
        <dbReference type="ARBA" id="ARBA00004613"/>
    </source>
</evidence>
<dbReference type="Proteomes" id="UP001305521">
    <property type="component" value="Chromosome"/>
</dbReference>
<organism evidence="7 8">
    <name type="scientific">Sediminicoccus rosea</name>
    <dbReference type="NCBI Taxonomy" id="1225128"/>
    <lineage>
        <taxon>Bacteria</taxon>
        <taxon>Pseudomonadati</taxon>
        <taxon>Pseudomonadota</taxon>
        <taxon>Alphaproteobacteria</taxon>
        <taxon>Acetobacterales</taxon>
        <taxon>Roseomonadaceae</taxon>
        <taxon>Sediminicoccus</taxon>
    </lineage>
</organism>
<dbReference type="SMART" id="SM00155">
    <property type="entry name" value="PLDc"/>
    <property type="match status" value="2"/>
</dbReference>